<accession>A0ABU5ZKX9</accession>
<feature type="transmembrane region" description="Helical" evidence="1">
    <location>
        <begin position="14"/>
        <end position="36"/>
    </location>
</feature>
<name>A0ABU5ZKX9_9BACL</name>
<feature type="transmembrane region" description="Helical" evidence="1">
    <location>
        <begin position="123"/>
        <end position="141"/>
    </location>
</feature>
<feature type="transmembrane region" description="Helical" evidence="1">
    <location>
        <begin position="98"/>
        <end position="117"/>
    </location>
</feature>
<dbReference type="Pfam" id="PF03594">
    <property type="entry name" value="BenE"/>
    <property type="match status" value="1"/>
</dbReference>
<organism evidence="2 3">
    <name type="scientific">Ferviditalea candida</name>
    <dbReference type="NCBI Taxonomy" id="3108399"/>
    <lineage>
        <taxon>Bacteria</taxon>
        <taxon>Bacillati</taxon>
        <taxon>Bacillota</taxon>
        <taxon>Bacilli</taxon>
        <taxon>Bacillales</taxon>
        <taxon>Paenibacillaceae</taxon>
        <taxon>Ferviditalea</taxon>
    </lineage>
</organism>
<dbReference type="InterPro" id="IPR004711">
    <property type="entry name" value="Benzoate_Transporter"/>
</dbReference>
<comment type="caution">
    <text evidence="2">The sequence shown here is derived from an EMBL/GenBank/DDBJ whole genome shotgun (WGS) entry which is preliminary data.</text>
</comment>
<evidence type="ECO:0000256" key="1">
    <source>
        <dbReference type="SAM" id="Phobius"/>
    </source>
</evidence>
<sequence length="393" mass="42226">MIQETIRVLNKHNMINALTAFMFTTTGPLAIMLSVGTQGGLNGSDISSWIFAGYALGGVISVLFSYLYKMPITFAWTIPGAMLLLYSLDHLRFREVVGAYIASGVLITVLGLTGWMKVLMDKLPFPIVMGMIGGLFLPYGLKIIYAFQEAFWNSLAVLGAYILLSMFPRWAALIPPVFGALVAGFVMSLITGNFHLRQLPASPFVHPNLYLPVFSWQAMLELVIPLTITVIGIQNAQGFAVLKMNGYEPPVNASTTVCGVGFVFFGLFGSVPACVTGPVNAILNNSGTKETRYAGGILFGLLSFLFGVFSPVVVALTSALPAAFIGMLGGLALIQVLRSSMVEAFSSRLSLGALTTFMVTVSNVAIFHIGSAFWGLLFGLGVSRLFERDGLKI</sequence>
<feature type="transmembrane region" description="Helical" evidence="1">
    <location>
        <begin position="173"/>
        <end position="196"/>
    </location>
</feature>
<dbReference type="Proteomes" id="UP001310386">
    <property type="component" value="Unassembled WGS sequence"/>
</dbReference>
<feature type="transmembrane region" description="Helical" evidence="1">
    <location>
        <begin position="150"/>
        <end position="167"/>
    </location>
</feature>
<proteinExistence type="predicted"/>
<dbReference type="EMBL" id="JAYJLD010000024">
    <property type="protein sequence ID" value="MEB3102907.1"/>
    <property type="molecule type" value="Genomic_DNA"/>
</dbReference>
<evidence type="ECO:0000313" key="3">
    <source>
        <dbReference type="Proteomes" id="UP001310386"/>
    </source>
</evidence>
<evidence type="ECO:0000313" key="2">
    <source>
        <dbReference type="EMBL" id="MEB3102907.1"/>
    </source>
</evidence>
<feature type="transmembrane region" description="Helical" evidence="1">
    <location>
        <begin position="319"/>
        <end position="337"/>
    </location>
</feature>
<dbReference type="PANTHER" id="PTHR30199">
    <property type="entry name" value="MFS FAMILY TRANSPORTER, PREDICTED SUBSTRATE BENZOATE"/>
    <property type="match status" value="1"/>
</dbReference>
<keyword evidence="1" id="KW-0472">Membrane</keyword>
<keyword evidence="1" id="KW-0812">Transmembrane</keyword>
<reference evidence="2" key="1">
    <citation type="submission" date="2023-12" db="EMBL/GenBank/DDBJ databases">
        <title>Fervidustalea candida gen. nov., sp. nov., a novel member of the family Paenibacillaceae isolated from a geothermal area.</title>
        <authorList>
            <person name="Li W.-J."/>
            <person name="Jiao J.-Y."/>
            <person name="Chen Y."/>
        </authorList>
    </citation>
    <scope>NUCLEOTIDE SEQUENCE</scope>
    <source>
        <strain evidence="2">SYSU GA230002</strain>
    </source>
</reference>
<feature type="transmembrane region" description="Helical" evidence="1">
    <location>
        <begin position="48"/>
        <end position="68"/>
    </location>
</feature>
<feature type="transmembrane region" description="Helical" evidence="1">
    <location>
        <begin position="349"/>
        <end position="377"/>
    </location>
</feature>
<feature type="transmembrane region" description="Helical" evidence="1">
    <location>
        <begin position="253"/>
        <end position="281"/>
    </location>
</feature>
<dbReference type="PANTHER" id="PTHR30199:SF0">
    <property type="entry name" value="INNER MEMBRANE PROTEIN YDCO"/>
    <property type="match status" value="1"/>
</dbReference>
<protein>
    <submittedName>
        <fullName evidence="2">Benzoate/H(+) symporter BenE family transporter</fullName>
    </submittedName>
</protein>
<keyword evidence="1" id="KW-1133">Transmembrane helix</keyword>
<feature type="transmembrane region" description="Helical" evidence="1">
    <location>
        <begin position="208"/>
        <end position="233"/>
    </location>
</feature>
<dbReference type="RefSeq" id="WP_371755032.1">
    <property type="nucleotide sequence ID" value="NZ_JAYJLD010000024.1"/>
</dbReference>
<feature type="transmembrane region" description="Helical" evidence="1">
    <location>
        <begin position="293"/>
        <end position="313"/>
    </location>
</feature>
<keyword evidence="3" id="KW-1185">Reference proteome</keyword>
<gene>
    <name evidence="2" type="ORF">VF724_14705</name>
</gene>